<proteinExistence type="predicted"/>
<dbReference type="InterPro" id="IPR013094">
    <property type="entry name" value="AB_hydrolase_3"/>
</dbReference>
<accession>A0AAD5SYV0</accession>
<feature type="domain" description="Alpha/beta hydrolase fold-3" evidence="2">
    <location>
        <begin position="76"/>
        <end position="276"/>
    </location>
</feature>
<name>A0AAD5SYV0_9FUNG</name>
<evidence type="ECO:0000256" key="1">
    <source>
        <dbReference type="ARBA" id="ARBA00022801"/>
    </source>
</evidence>
<protein>
    <recommendedName>
        <fullName evidence="2">Alpha/beta hydrolase fold-3 domain-containing protein</fullName>
    </recommendedName>
</protein>
<dbReference type="Gene3D" id="3.40.50.1820">
    <property type="entry name" value="alpha/beta hydrolase"/>
    <property type="match status" value="1"/>
</dbReference>
<dbReference type="PANTHER" id="PTHR48081:SF3">
    <property type="entry name" value="ALPHA_BETA HYDROLASE FOLD-3 DOMAIN-CONTAINING PROTEIN"/>
    <property type="match status" value="1"/>
</dbReference>
<comment type="caution">
    <text evidence="3">The sequence shown here is derived from an EMBL/GenBank/DDBJ whole genome shotgun (WGS) entry which is preliminary data.</text>
</comment>
<dbReference type="EMBL" id="JADGJH010001016">
    <property type="protein sequence ID" value="KAJ3119877.1"/>
    <property type="molecule type" value="Genomic_DNA"/>
</dbReference>
<dbReference type="Proteomes" id="UP001211907">
    <property type="component" value="Unassembled WGS sequence"/>
</dbReference>
<keyword evidence="1" id="KW-0378">Hydrolase</keyword>
<organism evidence="3 4">
    <name type="scientific">Physocladia obscura</name>
    <dbReference type="NCBI Taxonomy" id="109957"/>
    <lineage>
        <taxon>Eukaryota</taxon>
        <taxon>Fungi</taxon>
        <taxon>Fungi incertae sedis</taxon>
        <taxon>Chytridiomycota</taxon>
        <taxon>Chytridiomycota incertae sedis</taxon>
        <taxon>Chytridiomycetes</taxon>
        <taxon>Chytridiales</taxon>
        <taxon>Chytriomycetaceae</taxon>
        <taxon>Physocladia</taxon>
    </lineage>
</organism>
<dbReference type="SUPFAM" id="SSF53474">
    <property type="entry name" value="alpha/beta-Hydrolases"/>
    <property type="match status" value="1"/>
</dbReference>
<dbReference type="InterPro" id="IPR050300">
    <property type="entry name" value="GDXG_lipolytic_enzyme"/>
</dbReference>
<evidence type="ECO:0000259" key="2">
    <source>
        <dbReference type="Pfam" id="PF07859"/>
    </source>
</evidence>
<dbReference type="Pfam" id="PF07859">
    <property type="entry name" value="Abhydrolase_3"/>
    <property type="match status" value="1"/>
</dbReference>
<evidence type="ECO:0000313" key="4">
    <source>
        <dbReference type="Proteomes" id="UP001211907"/>
    </source>
</evidence>
<reference evidence="3" key="1">
    <citation type="submission" date="2020-05" db="EMBL/GenBank/DDBJ databases">
        <title>Phylogenomic resolution of chytrid fungi.</title>
        <authorList>
            <person name="Stajich J.E."/>
            <person name="Amses K."/>
            <person name="Simmons R."/>
            <person name="Seto K."/>
            <person name="Myers J."/>
            <person name="Bonds A."/>
            <person name="Quandt C.A."/>
            <person name="Barry K."/>
            <person name="Liu P."/>
            <person name="Grigoriev I."/>
            <person name="Longcore J.E."/>
            <person name="James T.Y."/>
        </authorList>
    </citation>
    <scope>NUCLEOTIDE SEQUENCE</scope>
    <source>
        <strain evidence="3">JEL0513</strain>
    </source>
</reference>
<evidence type="ECO:0000313" key="3">
    <source>
        <dbReference type="EMBL" id="KAJ3119877.1"/>
    </source>
</evidence>
<dbReference type="InterPro" id="IPR029058">
    <property type="entry name" value="AB_hydrolase_fold"/>
</dbReference>
<sequence>MQAYTSVENLKKCLLLTMKAPIRLASGDIRTEMATLPETIDRKEIAAESRETGRSIKVHMYQKKGQSPGPKPVHLNWHGSGYVVNNLGTDSSFCSYIALSTSRIVLDCDYRKAPQHPFPAGIHDVLDMIAYVYKHPEQFDLSAVTIGGFSAGGSMALCAAAISGPEIVHGVAAIYGNPDLAGPSQDPPSSEFDGGYQISPGILKFFYDCVFVPPQSLADEHISSKYAPIDRFPKNVFLACGEADGVHANNFDFTKRLTEAGKDAVFMSIEREAHGFDKNVKNDVTRERKNRAYEVFTSGEIPRLEGDVIGLETALSLALSGARYYIPFRIWRNKIAFESWNENWQRR</sequence>
<dbReference type="GO" id="GO:0016787">
    <property type="term" value="F:hydrolase activity"/>
    <property type="evidence" value="ECO:0007669"/>
    <property type="project" value="UniProtKB-KW"/>
</dbReference>
<dbReference type="PANTHER" id="PTHR48081">
    <property type="entry name" value="AB HYDROLASE SUPERFAMILY PROTEIN C4A8.06C"/>
    <property type="match status" value="1"/>
</dbReference>
<keyword evidence="4" id="KW-1185">Reference proteome</keyword>
<gene>
    <name evidence="3" type="ORF">HK100_000118</name>
</gene>
<dbReference type="AlphaFoldDB" id="A0AAD5SYV0"/>